<keyword evidence="4 6" id="KW-1133">Transmembrane helix</keyword>
<comment type="subcellular location">
    <subcellularLocation>
        <location evidence="1">Membrane</location>
        <topology evidence="1">Multi-pass membrane protein</topology>
    </subcellularLocation>
</comment>
<organism evidence="7 8">
    <name type="scientific">Acrobeloides nanus</name>
    <dbReference type="NCBI Taxonomy" id="290746"/>
    <lineage>
        <taxon>Eukaryota</taxon>
        <taxon>Metazoa</taxon>
        <taxon>Ecdysozoa</taxon>
        <taxon>Nematoda</taxon>
        <taxon>Chromadorea</taxon>
        <taxon>Rhabditida</taxon>
        <taxon>Tylenchina</taxon>
        <taxon>Cephalobomorpha</taxon>
        <taxon>Cephaloboidea</taxon>
        <taxon>Cephalobidae</taxon>
        <taxon>Acrobeloides</taxon>
    </lineage>
</organism>
<dbReference type="AlphaFoldDB" id="A0A914C4V2"/>
<evidence type="ECO:0000256" key="3">
    <source>
        <dbReference type="ARBA" id="ARBA00022692"/>
    </source>
</evidence>
<evidence type="ECO:0000256" key="2">
    <source>
        <dbReference type="ARBA" id="ARBA00005692"/>
    </source>
</evidence>
<protein>
    <recommendedName>
        <fullName evidence="6">Serpentine receptor class gamma</fullName>
    </recommendedName>
</protein>
<feature type="transmembrane region" description="Helical" evidence="6">
    <location>
        <begin position="108"/>
        <end position="132"/>
    </location>
</feature>
<name>A0A914C4V2_9BILA</name>
<feature type="transmembrane region" description="Helical" evidence="6">
    <location>
        <begin position="264"/>
        <end position="288"/>
    </location>
</feature>
<keyword evidence="3 6" id="KW-0812">Transmembrane</keyword>
<dbReference type="PRINTS" id="PR00698">
    <property type="entry name" value="TMPROTEINSRG"/>
</dbReference>
<reference evidence="8" key="1">
    <citation type="submission" date="2022-11" db="UniProtKB">
        <authorList>
            <consortium name="WormBaseParasite"/>
        </authorList>
    </citation>
    <scope>IDENTIFICATION</scope>
</reference>
<dbReference type="PANTHER" id="PTHR31627">
    <property type="entry name" value="SERPENTINE RECEPTOR CLASS GAMMA-RELATED"/>
    <property type="match status" value="1"/>
</dbReference>
<dbReference type="InterPro" id="IPR051119">
    <property type="entry name" value="Nematode_SR-like"/>
</dbReference>
<evidence type="ECO:0000256" key="1">
    <source>
        <dbReference type="ARBA" id="ARBA00004141"/>
    </source>
</evidence>
<dbReference type="WBParaSite" id="ACRNAN_Path_298.g1123.t1">
    <property type="protein sequence ID" value="ACRNAN_Path_298.g1123.t1"/>
    <property type="gene ID" value="ACRNAN_Path_298.g1123"/>
</dbReference>
<keyword evidence="5 6" id="KW-0472">Membrane</keyword>
<sequence length="316" mass="36667">MANISSLITVCDLVQQWSDMSNTDFNAPFLNLRAFIPLIYAIPSLLVYLRLIIFLISERNKEFSSSFYTLFIVASIVEFNWYILNYYTDRFASAPLTAILLAWIPKTGFITSLLYFAVNYLTVADMLIPIMLSSNRMTALAFPIHHKKIWSKITKPIFLFFFLAPIPFIYKVWSTEATICPVHNIGNKRDEIYYSFIQAKENQNEVILKLSMGKLIVSFASAIICLVLKAITVTFMFLRRKRQKNTQGKKQEKGWISSIPELKLFALSLLMFFNEVSFGAIQLGFYIANHVTNDNAFASLLFEVQRYWFFEEKDLW</sequence>
<feature type="transmembrane region" description="Helical" evidence="6">
    <location>
        <begin position="34"/>
        <end position="56"/>
    </location>
</feature>
<dbReference type="GO" id="GO:0007606">
    <property type="term" value="P:sensory perception of chemical stimulus"/>
    <property type="evidence" value="ECO:0007669"/>
    <property type="project" value="UniProtKB-UniRule"/>
</dbReference>
<feature type="transmembrane region" description="Helical" evidence="6">
    <location>
        <begin position="153"/>
        <end position="173"/>
    </location>
</feature>
<feature type="transmembrane region" description="Helical" evidence="6">
    <location>
        <begin position="215"/>
        <end position="238"/>
    </location>
</feature>
<evidence type="ECO:0000313" key="7">
    <source>
        <dbReference type="Proteomes" id="UP000887540"/>
    </source>
</evidence>
<dbReference type="GO" id="GO:0016020">
    <property type="term" value="C:membrane"/>
    <property type="evidence" value="ECO:0007669"/>
    <property type="project" value="UniProtKB-SubCell"/>
</dbReference>
<dbReference type="InterPro" id="IPR000609">
    <property type="entry name" value="7TM_GPCR_serpentine_rcpt_Srg"/>
</dbReference>
<evidence type="ECO:0000256" key="6">
    <source>
        <dbReference type="RuleBase" id="RU280813"/>
    </source>
</evidence>
<accession>A0A914C4V2</accession>
<evidence type="ECO:0000256" key="4">
    <source>
        <dbReference type="ARBA" id="ARBA00022989"/>
    </source>
</evidence>
<dbReference type="PANTHER" id="PTHR31627:SF43">
    <property type="entry name" value="SERPENTINE RECEPTOR CLASS GAMMA-15"/>
    <property type="match status" value="1"/>
</dbReference>
<comment type="caution">
    <text evidence="6">Lacks conserved residue(s) required for the propagation of feature annotation.</text>
</comment>
<evidence type="ECO:0000313" key="8">
    <source>
        <dbReference type="WBParaSite" id="ACRNAN_Path_298.g1123.t1"/>
    </source>
</evidence>
<evidence type="ECO:0000256" key="5">
    <source>
        <dbReference type="ARBA" id="ARBA00023136"/>
    </source>
</evidence>
<feature type="transmembrane region" description="Helical" evidence="6">
    <location>
        <begin position="68"/>
        <end position="88"/>
    </location>
</feature>
<dbReference type="Pfam" id="PF02118">
    <property type="entry name" value="Srg"/>
    <property type="match status" value="1"/>
</dbReference>
<dbReference type="GO" id="GO:0004888">
    <property type="term" value="F:transmembrane signaling receptor activity"/>
    <property type="evidence" value="ECO:0007669"/>
    <property type="project" value="InterPro"/>
</dbReference>
<keyword evidence="7" id="KW-1185">Reference proteome</keyword>
<comment type="similarity">
    <text evidence="2 6">Belongs to the nematode receptor-like protein srg family.</text>
</comment>
<proteinExistence type="inferred from homology"/>
<dbReference type="Proteomes" id="UP000887540">
    <property type="component" value="Unplaced"/>
</dbReference>